<dbReference type="AlphaFoldDB" id="M0AMP5"/>
<sequence>MEPLVEAQRANRLAVVVAGTVVVAIASLWLFLAYPDTLTELFGIVIALGVILVGIRFAGTIAASLFPDYDVAEVAVDGPITRDGGGGPLPSRPQSTPADDIVDQIDRADEDGHVDALLLKLNTPGGEVVPSEDIRLAAERFDGPTIAYTTDVCASGGYWIASGCDELWARDGSIVGSIGVIGSRVNASEFAEKVGLSYERFAAGEFKDAGTPLKELDEDERDYLQGLIDDYYQTFVDRVSDGRDLEPEFIRETEARIYLGEQAHELGLVDTLGTRRELESELAERLGTDEVTVEEFEPDQPLMARLGTGAQRVAYAFGAGVAGIADDREFRLRLRN</sequence>
<keyword evidence="8" id="KW-1185">Reference proteome</keyword>
<dbReference type="PANTHER" id="PTHR42987">
    <property type="entry name" value="PEPTIDASE S49"/>
    <property type="match status" value="1"/>
</dbReference>
<dbReference type="EMBL" id="AOIO01000034">
    <property type="protein sequence ID" value="ELY99192.1"/>
    <property type="molecule type" value="Genomic_DNA"/>
</dbReference>
<accession>M0AMP5</accession>
<evidence type="ECO:0000256" key="3">
    <source>
        <dbReference type="ARBA" id="ARBA00022801"/>
    </source>
</evidence>
<evidence type="ECO:0000256" key="2">
    <source>
        <dbReference type="ARBA" id="ARBA00022670"/>
    </source>
</evidence>
<reference evidence="7 8" key="1">
    <citation type="journal article" date="2014" name="PLoS Genet.">
        <title>Phylogenetically driven sequencing of extremely halophilic archaea reveals strategies for static and dynamic osmo-response.</title>
        <authorList>
            <person name="Becker E.A."/>
            <person name="Seitzer P.M."/>
            <person name="Tritt A."/>
            <person name="Larsen D."/>
            <person name="Krusor M."/>
            <person name="Yao A.I."/>
            <person name="Wu D."/>
            <person name="Madern D."/>
            <person name="Eisen J.A."/>
            <person name="Darling A.E."/>
            <person name="Facciotti M.T."/>
        </authorList>
    </citation>
    <scope>NUCLEOTIDE SEQUENCE [LARGE SCALE GENOMIC DNA]</scope>
    <source>
        <strain evidence="7 8">DSM 12278</strain>
    </source>
</reference>
<feature type="transmembrane region" description="Helical" evidence="5">
    <location>
        <begin position="12"/>
        <end position="35"/>
    </location>
</feature>
<keyword evidence="3" id="KW-0378">Hydrolase</keyword>
<protein>
    <submittedName>
        <fullName evidence="7">Signal peptide peptidase SppA, 36K type</fullName>
    </submittedName>
</protein>
<dbReference type="Proteomes" id="UP000011554">
    <property type="component" value="Unassembled WGS sequence"/>
</dbReference>
<dbReference type="Pfam" id="PF01343">
    <property type="entry name" value="Peptidase_S49"/>
    <property type="match status" value="1"/>
</dbReference>
<gene>
    <name evidence="7" type="ORF">C481_15115</name>
</gene>
<evidence type="ECO:0000256" key="5">
    <source>
        <dbReference type="SAM" id="Phobius"/>
    </source>
</evidence>
<dbReference type="STRING" id="29540.C481_15115"/>
<dbReference type="RefSeq" id="WP_006110089.1">
    <property type="nucleotide sequence ID" value="NZ_AOIO01000034.1"/>
</dbReference>
<keyword evidence="4" id="KW-0720">Serine protease</keyword>
<dbReference type="PATRIC" id="fig|29540.5.peg.3074"/>
<dbReference type="InterPro" id="IPR029045">
    <property type="entry name" value="ClpP/crotonase-like_dom_sf"/>
</dbReference>
<dbReference type="InterPro" id="IPR002142">
    <property type="entry name" value="Peptidase_S49"/>
</dbReference>
<keyword evidence="5" id="KW-0812">Transmembrane</keyword>
<keyword evidence="5" id="KW-1133">Transmembrane helix</keyword>
<keyword evidence="2" id="KW-0645">Protease</keyword>
<dbReference type="PANTHER" id="PTHR42987:SF4">
    <property type="entry name" value="PROTEASE SOHB-RELATED"/>
    <property type="match status" value="1"/>
</dbReference>
<proteinExistence type="inferred from homology"/>
<dbReference type="GO" id="GO:0008236">
    <property type="term" value="F:serine-type peptidase activity"/>
    <property type="evidence" value="ECO:0007669"/>
    <property type="project" value="UniProtKB-KW"/>
</dbReference>
<dbReference type="InterPro" id="IPR047272">
    <property type="entry name" value="S49_SppA_C"/>
</dbReference>
<evidence type="ECO:0000313" key="7">
    <source>
        <dbReference type="EMBL" id="ELY99192.1"/>
    </source>
</evidence>
<evidence type="ECO:0000313" key="8">
    <source>
        <dbReference type="Proteomes" id="UP000011554"/>
    </source>
</evidence>
<name>M0AMP5_NATA1</name>
<feature type="transmembrane region" description="Helical" evidence="5">
    <location>
        <begin position="41"/>
        <end position="59"/>
    </location>
</feature>
<dbReference type="GO" id="GO:0006508">
    <property type="term" value="P:proteolysis"/>
    <property type="evidence" value="ECO:0007669"/>
    <property type="project" value="UniProtKB-KW"/>
</dbReference>
<organism evidence="7 8">
    <name type="scientific">Natrialba asiatica (strain ATCC 700177 / DSM 12278 / JCM 9576 / FERM P-10747 / NBRC 102637 / 172P1)</name>
    <dbReference type="NCBI Taxonomy" id="29540"/>
    <lineage>
        <taxon>Archaea</taxon>
        <taxon>Methanobacteriati</taxon>
        <taxon>Methanobacteriota</taxon>
        <taxon>Stenosarchaea group</taxon>
        <taxon>Halobacteria</taxon>
        <taxon>Halobacteriales</taxon>
        <taxon>Natrialbaceae</taxon>
        <taxon>Natrialba</taxon>
    </lineage>
</organism>
<dbReference type="CDD" id="cd07023">
    <property type="entry name" value="S49_Sppa_N_C"/>
    <property type="match status" value="1"/>
</dbReference>
<keyword evidence="5" id="KW-0472">Membrane</keyword>
<comment type="caution">
    <text evidence="7">The sequence shown here is derived from an EMBL/GenBank/DDBJ whole genome shotgun (WGS) entry which is preliminary data.</text>
</comment>
<feature type="domain" description="Peptidase S49" evidence="6">
    <location>
        <begin position="144"/>
        <end position="285"/>
    </location>
</feature>
<evidence type="ECO:0000259" key="6">
    <source>
        <dbReference type="Pfam" id="PF01343"/>
    </source>
</evidence>
<dbReference type="Gene3D" id="3.90.226.10">
    <property type="entry name" value="2-enoyl-CoA Hydratase, Chain A, domain 1"/>
    <property type="match status" value="1"/>
</dbReference>
<dbReference type="eggNOG" id="arCOG01311">
    <property type="taxonomic scope" value="Archaea"/>
</dbReference>
<dbReference type="SUPFAM" id="SSF52096">
    <property type="entry name" value="ClpP/crotonase"/>
    <property type="match status" value="1"/>
</dbReference>
<evidence type="ECO:0000256" key="1">
    <source>
        <dbReference type="ARBA" id="ARBA00008683"/>
    </source>
</evidence>
<dbReference type="InterPro" id="IPR004635">
    <property type="entry name" value="Pept_S49_SppA"/>
</dbReference>
<comment type="similarity">
    <text evidence="1">Belongs to the peptidase S49 family.</text>
</comment>
<evidence type="ECO:0000256" key="4">
    <source>
        <dbReference type="ARBA" id="ARBA00022825"/>
    </source>
</evidence>
<dbReference type="NCBIfam" id="TIGR00706">
    <property type="entry name" value="SppA_dom"/>
    <property type="match status" value="1"/>
</dbReference>